<dbReference type="InterPro" id="IPR036505">
    <property type="entry name" value="Amidase/PGRP_sf"/>
</dbReference>
<accession>A0A919G0C6</accession>
<organism evidence="3 4">
    <name type="scientific">Promicromonospora soli</name>
    <dbReference type="NCBI Taxonomy" id="2035533"/>
    <lineage>
        <taxon>Bacteria</taxon>
        <taxon>Bacillati</taxon>
        <taxon>Actinomycetota</taxon>
        <taxon>Actinomycetes</taxon>
        <taxon>Micrococcales</taxon>
        <taxon>Promicromonosporaceae</taxon>
        <taxon>Promicromonospora</taxon>
    </lineage>
</organism>
<evidence type="ECO:0000259" key="2">
    <source>
        <dbReference type="SMART" id="SM00701"/>
    </source>
</evidence>
<dbReference type="Proteomes" id="UP000627369">
    <property type="component" value="Unassembled WGS sequence"/>
</dbReference>
<protein>
    <recommendedName>
        <fullName evidence="2">Peptidoglycan recognition protein family domain-containing protein</fullName>
    </recommendedName>
</protein>
<dbReference type="InterPro" id="IPR006619">
    <property type="entry name" value="PGRP_domain_met/bac"/>
</dbReference>
<dbReference type="InterPro" id="IPR002502">
    <property type="entry name" value="Amidase_domain"/>
</dbReference>
<dbReference type="GO" id="GO:0009253">
    <property type="term" value="P:peptidoglycan catabolic process"/>
    <property type="evidence" value="ECO:0007669"/>
    <property type="project" value="InterPro"/>
</dbReference>
<dbReference type="Pfam" id="PF01510">
    <property type="entry name" value="Amidase_2"/>
    <property type="match status" value="1"/>
</dbReference>
<dbReference type="GO" id="GO:0008270">
    <property type="term" value="F:zinc ion binding"/>
    <property type="evidence" value="ECO:0007669"/>
    <property type="project" value="InterPro"/>
</dbReference>
<name>A0A919G0C6_9MICO</name>
<dbReference type="InterPro" id="IPR015510">
    <property type="entry name" value="PGRP"/>
</dbReference>
<dbReference type="Gene3D" id="3.40.80.10">
    <property type="entry name" value="Peptidoglycan recognition protein-like"/>
    <property type="match status" value="1"/>
</dbReference>
<dbReference type="PANTHER" id="PTHR11022">
    <property type="entry name" value="PEPTIDOGLYCAN RECOGNITION PROTEIN"/>
    <property type="match status" value="1"/>
</dbReference>
<reference evidence="3" key="1">
    <citation type="journal article" date="2014" name="Int. J. Syst. Evol. Microbiol.">
        <title>Complete genome sequence of Corynebacterium casei LMG S-19264T (=DSM 44701T), isolated from a smear-ripened cheese.</title>
        <authorList>
            <consortium name="US DOE Joint Genome Institute (JGI-PGF)"/>
            <person name="Walter F."/>
            <person name="Albersmeier A."/>
            <person name="Kalinowski J."/>
            <person name="Ruckert C."/>
        </authorList>
    </citation>
    <scope>NUCLEOTIDE SEQUENCE</scope>
    <source>
        <strain evidence="3">CGMCC 4.7398</strain>
    </source>
</reference>
<dbReference type="SMART" id="SM00701">
    <property type="entry name" value="PGRP"/>
    <property type="match status" value="1"/>
</dbReference>
<dbReference type="SUPFAM" id="SSF55846">
    <property type="entry name" value="N-acetylmuramoyl-L-alanine amidase-like"/>
    <property type="match status" value="1"/>
</dbReference>
<gene>
    <name evidence="3" type="ORF">GCM10017772_32440</name>
</gene>
<comment type="similarity">
    <text evidence="1">Belongs to the N-acetylmuramoyl-L-alanine amidase 2 family.</text>
</comment>
<dbReference type="PANTHER" id="PTHR11022:SF41">
    <property type="entry name" value="PEPTIDOGLYCAN-RECOGNITION PROTEIN LC-RELATED"/>
    <property type="match status" value="1"/>
</dbReference>
<dbReference type="RefSeq" id="WP_189670348.1">
    <property type="nucleotide sequence ID" value="NZ_BNAS01000005.1"/>
</dbReference>
<proteinExistence type="inferred from homology"/>
<dbReference type="CDD" id="cd06583">
    <property type="entry name" value="PGRP"/>
    <property type="match status" value="1"/>
</dbReference>
<reference evidence="3" key="2">
    <citation type="submission" date="2020-09" db="EMBL/GenBank/DDBJ databases">
        <authorList>
            <person name="Sun Q."/>
            <person name="Zhou Y."/>
        </authorList>
    </citation>
    <scope>NUCLEOTIDE SEQUENCE</scope>
    <source>
        <strain evidence="3">CGMCC 4.7398</strain>
    </source>
</reference>
<evidence type="ECO:0000256" key="1">
    <source>
        <dbReference type="ARBA" id="ARBA00007553"/>
    </source>
</evidence>
<feature type="domain" description="Peptidoglycan recognition protein family" evidence="2">
    <location>
        <begin position="201"/>
        <end position="349"/>
    </location>
</feature>
<evidence type="ECO:0000313" key="3">
    <source>
        <dbReference type="EMBL" id="GHH75725.1"/>
    </source>
</evidence>
<evidence type="ECO:0000313" key="4">
    <source>
        <dbReference type="Proteomes" id="UP000627369"/>
    </source>
</evidence>
<dbReference type="EMBL" id="BNAS01000005">
    <property type="protein sequence ID" value="GHH75725.1"/>
    <property type="molecule type" value="Genomic_DNA"/>
</dbReference>
<keyword evidence="4" id="KW-1185">Reference proteome</keyword>
<sequence length="626" mass="66737">MRSPAQHAISSALVVVLAIGGVVLPVVSLPAPDAVAVPSELDEIRLSGVDPAARRDPTALADVAGHPGDRDEHVAPGRLAALSARTETLEFLVAGATWDAGADEEVTEVALRVREDGAWGAWQAVGFDEADEVGGRAGTEPFVSTGADAVQARVRTVSGAPPSGLRVDVVDPGTAAADAMVGTAPGPAATADAATGYEIRPDTVSRSAWGADESLSAPWPEVSGDLLAMYVHHTAGTNAYSRSQSPAIVRGIHAYHTRSRGWPDIGYQFLVDRFGTIFQGRTGAVYDNPLGAQAGGFNTGTIGVSAMGSFDSARPSSALVAGMVRVYAWKAYQYGLNPWGTATLTDRGIAGDTSRTSPGQQVRVPRILAHRLTNNTACPGFYLNQKLDEIRRAVNSRVDAAVARYGPPRLRPAPVVHDPTPLQAPIQWSARQRYSWEPVRGANRYQILVRTARYSSNLPTRPYWYALRTVTGTSTVLETEPGRSAWYAVRALGADHHRGEMRTLVRTSRETIPAQWEIGPGWRKVTDAGYHAGYAYRVARDGARIKVSDVRQASQLRVVAPTGRGYGRVRVIFGGSSVGVIDFSGAPSDHTVFTVRLESRHSGGVALETIGSQEVRVSGIGLVRDF</sequence>
<comment type="caution">
    <text evidence="3">The sequence shown here is derived from an EMBL/GenBank/DDBJ whole genome shotgun (WGS) entry which is preliminary data.</text>
</comment>
<dbReference type="GO" id="GO:0008745">
    <property type="term" value="F:N-acetylmuramoyl-L-alanine amidase activity"/>
    <property type="evidence" value="ECO:0007669"/>
    <property type="project" value="InterPro"/>
</dbReference>
<dbReference type="AlphaFoldDB" id="A0A919G0C6"/>